<evidence type="ECO:0000313" key="4">
    <source>
        <dbReference type="EMBL" id="MBC3812394.1"/>
    </source>
</evidence>
<evidence type="ECO:0000313" key="5">
    <source>
        <dbReference type="Proteomes" id="UP000637632"/>
    </source>
</evidence>
<proteinExistence type="predicted"/>
<protein>
    <submittedName>
        <fullName evidence="4">Thioredoxin fold domain-containing protein</fullName>
    </submittedName>
</protein>
<dbReference type="Gene3D" id="3.40.30.10">
    <property type="entry name" value="Glutaredoxin"/>
    <property type="match status" value="1"/>
</dbReference>
<comment type="caution">
    <text evidence="4">The sequence shown here is derived from an EMBL/GenBank/DDBJ whole genome shotgun (WGS) entry which is preliminary data.</text>
</comment>
<dbReference type="InterPro" id="IPR036249">
    <property type="entry name" value="Thioredoxin-like_sf"/>
</dbReference>
<feature type="domain" description="Thioredoxin" evidence="3">
    <location>
        <begin position="25"/>
        <end position="156"/>
    </location>
</feature>
<evidence type="ECO:0000256" key="1">
    <source>
        <dbReference type="ARBA" id="ARBA00022729"/>
    </source>
</evidence>
<organism evidence="4 5">
    <name type="scientific">Undibacterium aquatile</name>
    <dbReference type="NCBI Taxonomy" id="1537398"/>
    <lineage>
        <taxon>Bacteria</taxon>
        <taxon>Pseudomonadati</taxon>
        <taxon>Pseudomonadota</taxon>
        <taxon>Betaproteobacteria</taxon>
        <taxon>Burkholderiales</taxon>
        <taxon>Oxalobacteraceae</taxon>
        <taxon>Undibacterium</taxon>
    </lineage>
</organism>
<keyword evidence="1 2" id="KW-0732">Signal</keyword>
<dbReference type="SUPFAM" id="SSF52833">
    <property type="entry name" value="Thioredoxin-like"/>
    <property type="match status" value="1"/>
</dbReference>
<dbReference type="RefSeq" id="WP_190480103.1">
    <property type="nucleotide sequence ID" value="NZ_JACOFT010000004.1"/>
</dbReference>
<dbReference type="Pfam" id="PF13098">
    <property type="entry name" value="Thioredoxin_2"/>
    <property type="match status" value="1"/>
</dbReference>
<feature type="chain" id="PRO_5045716637" evidence="2">
    <location>
        <begin position="28"/>
        <end position="524"/>
    </location>
</feature>
<dbReference type="InterPro" id="IPR012336">
    <property type="entry name" value="Thioredoxin-like_fold"/>
</dbReference>
<dbReference type="PANTHER" id="PTHR15337">
    <property type="entry name" value="ANTERIOR GRADIENT PROTEIN-RELATED"/>
    <property type="match status" value="1"/>
</dbReference>
<reference evidence="4 5" key="1">
    <citation type="submission" date="2020-08" db="EMBL/GenBank/DDBJ databases">
        <title>Novel species isolated from subtropical streams in China.</title>
        <authorList>
            <person name="Lu H."/>
        </authorList>
    </citation>
    <scope>NUCLEOTIDE SEQUENCE [LARGE SCALE GENOMIC DNA]</scope>
    <source>
        <strain evidence="4 5">CCTCC AB 2015119</strain>
    </source>
</reference>
<dbReference type="Proteomes" id="UP000637632">
    <property type="component" value="Unassembled WGS sequence"/>
</dbReference>
<gene>
    <name evidence="4" type="ORF">H8K26_13190</name>
</gene>
<dbReference type="InterPro" id="IPR051099">
    <property type="entry name" value="AGR/TXD"/>
</dbReference>
<evidence type="ECO:0000259" key="3">
    <source>
        <dbReference type="PROSITE" id="PS51352"/>
    </source>
</evidence>
<evidence type="ECO:0000256" key="2">
    <source>
        <dbReference type="SAM" id="SignalP"/>
    </source>
</evidence>
<dbReference type="EMBL" id="JACOFT010000004">
    <property type="protein sequence ID" value="MBC3812394.1"/>
    <property type="molecule type" value="Genomic_DNA"/>
</dbReference>
<sequence>MKTNASFSASLLVTLLVGTLAAPLAVALDKTASASAHATQAGGIEWRKDNNVDAAFALAKSANKPLFLYWGAVWCPPCNQVKATIFNRQEFIDKSRHFIPVYLDGDSPGAQKFAAQFKVRGYPTMILFKPDGTEITRLPGEVDSERYLQVLTLALNTSASVADSLKLALTGNKSLKQDDWSLLADYSWDDPQQKLVNNKDLPATLLRLSELSPAGLNATRLYLKALFAAANARPGQTVPAIDKQQATERLIKSLADAKVARDNLDLVAGSAAELTEFLTSAKSEQRGKLTAAWNVALIKLADDNSISKTDRLSAIIAQIALAKLDNVKPSVALQKDVQKRVSQIEQATGDAYERQSVVSSAAYALGNADLLDASDALLKAELKRSHSPYYFMSTLGSNAKKRGDKVAAVNWYEQAYNAAKGPATRLQWGANYVVGLIELTPEDDARIEKAVSGVFAELSKTENAFYQRNHAYLEKMGKKLGEWNKDKKHQVTFQKVHAQLDSICAKLPANDGQKATCQGVLSKS</sequence>
<feature type="signal peptide" evidence="2">
    <location>
        <begin position="1"/>
        <end position="27"/>
    </location>
</feature>
<name>A0ABR6XHL5_9BURK</name>
<dbReference type="PROSITE" id="PS51352">
    <property type="entry name" value="THIOREDOXIN_2"/>
    <property type="match status" value="1"/>
</dbReference>
<dbReference type="InterPro" id="IPR013766">
    <property type="entry name" value="Thioredoxin_domain"/>
</dbReference>
<accession>A0ABR6XHL5</accession>
<dbReference type="PANTHER" id="PTHR15337:SF11">
    <property type="entry name" value="THIOREDOXIN DOMAIN-CONTAINING PROTEIN"/>
    <property type="match status" value="1"/>
</dbReference>
<dbReference type="CDD" id="cd02947">
    <property type="entry name" value="TRX_family"/>
    <property type="match status" value="1"/>
</dbReference>
<keyword evidence="5" id="KW-1185">Reference proteome</keyword>